<protein>
    <submittedName>
        <fullName evidence="1">Uncharacterized protein</fullName>
    </submittedName>
</protein>
<sequence length="148" mass="16730">MNTGRVRYFSDGKSPISSFAISASTLPNFMKIVSLCLFLATIRFSEAAKPGFITVRNNGTYVSYLELEFHENGETKSLKSEHFVKGQSKTIEIPQGATNIFLTVKCQMIPKYPDDVMSKFFIRPVQKCYEVWGSVADPRYAEIRSSCF</sequence>
<gene>
    <name evidence="1" type="ORF">BEMITA_LOCUS1802</name>
</gene>
<dbReference type="AlphaFoldDB" id="A0A9P0EZD6"/>
<name>A0A9P0EZD6_BEMTA</name>
<evidence type="ECO:0000313" key="2">
    <source>
        <dbReference type="Proteomes" id="UP001152759"/>
    </source>
</evidence>
<proteinExistence type="predicted"/>
<organism evidence="1 2">
    <name type="scientific">Bemisia tabaci</name>
    <name type="common">Sweetpotato whitefly</name>
    <name type="synonym">Aleurodes tabaci</name>
    <dbReference type="NCBI Taxonomy" id="7038"/>
    <lineage>
        <taxon>Eukaryota</taxon>
        <taxon>Metazoa</taxon>
        <taxon>Ecdysozoa</taxon>
        <taxon>Arthropoda</taxon>
        <taxon>Hexapoda</taxon>
        <taxon>Insecta</taxon>
        <taxon>Pterygota</taxon>
        <taxon>Neoptera</taxon>
        <taxon>Paraneoptera</taxon>
        <taxon>Hemiptera</taxon>
        <taxon>Sternorrhyncha</taxon>
        <taxon>Aleyrodoidea</taxon>
        <taxon>Aleyrodidae</taxon>
        <taxon>Aleyrodinae</taxon>
        <taxon>Bemisia</taxon>
    </lineage>
</organism>
<dbReference type="Gene3D" id="2.60.40.1430">
    <property type="entry name" value="Perfringolysin, domain 4"/>
    <property type="match status" value="1"/>
</dbReference>
<keyword evidence="2" id="KW-1185">Reference proteome</keyword>
<dbReference type="InterPro" id="IPR038700">
    <property type="entry name" value="Thiol_cytolys_C_sf"/>
</dbReference>
<dbReference type="Proteomes" id="UP001152759">
    <property type="component" value="Chromosome 1"/>
</dbReference>
<evidence type="ECO:0000313" key="1">
    <source>
        <dbReference type="EMBL" id="CAH0382233.1"/>
    </source>
</evidence>
<dbReference type="EMBL" id="OU963862">
    <property type="protein sequence ID" value="CAH0382233.1"/>
    <property type="molecule type" value="Genomic_DNA"/>
</dbReference>
<reference evidence="1" key="1">
    <citation type="submission" date="2021-12" db="EMBL/GenBank/DDBJ databases">
        <authorList>
            <person name="King R."/>
        </authorList>
    </citation>
    <scope>NUCLEOTIDE SEQUENCE</scope>
</reference>
<accession>A0A9P0EZD6</accession>